<evidence type="ECO:0000313" key="2">
    <source>
        <dbReference type="EMBL" id="SUA91497.1"/>
    </source>
</evidence>
<sequence>MARIPLADRAALDPERRHAYDDEMARVGRVTNMKTTILRSLAAHRAYHGSYPIKAELIRLLGKRAFNVYAYAIS</sequence>
<gene>
    <name evidence="2" type="ORF">NCTC13159_03001</name>
    <name evidence="1" type="ORF">RO07_06335</name>
</gene>
<evidence type="ECO:0000313" key="3">
    <source>
        <dbReference type="Proteomes" id="UP000035086"/>
    </source>
</evidence>
<evidence type="ECO:0000313" key="1">
    <source>
        <dbReference type="EMBL" id="APD13680.1"/>
    </source>
</evidence>
<accession>A0AAJ4ZDS8</accession>
<protein>
    <submittedName>
        <fullName evidence="2">Uncharacterized protein</fullName>
    </submittedName>
</protein>
<name>A0AAJ4ZDS8_PANPU</name>
<proteinExistence type="predicted"/>
<dbReference type="KEGG" id="ppul:RO07_06335"/>
<reference evidence="2 4" key="3">
    <citation type="submission" date="2018-06" db="EMBL/GenBank/DDBJ databases">
        <authorList>
            <consortium name="Pathogen Informatics"/>
            <person name="Doyle S."/>
        </authorList>
    </citation>
    <scope>NUCLEOTIDE SEQUENCE [LARGE SCALE GENOMIC DNA]</scope>
    <source>
        <strain evidence="2 4">NCTC13159</strain>
    </source>
</reference>
<dbReference type="Proteomes" id="UP000035086">
    <property type="component" value="Chromosome"/>
</dbReference>
<dbReference type="AlphaFoldDB" id="A0AAJ4ZDS8"/>
<reference evidence="3" key="1">
    <citation type="submission" date="2014-12" db="EMBL/GenBank/DDBJ databases">
        <title>Complete Genome Sequencing of Pandoraea pulmonicola DSM 16583.</title>
        <authorList>
            <person name="Chan K.-G."/>
        </authorList>
    </citation>
    <scope>NUCLEOTIDE SEQUENCE [LARGE SCALE GENOMIC DNA]</scope>
    <source>
        <strain evidence="3">DSM 16583</strain>
    </source>
</reference>
<dbReference type="EMBL" id="UGSJ01000001">
    <property type="protein sequence ID" value="SUA91497.1"/>
    <property type="molecule type" value="Genomic_DNA"/>
</dbReference>
<evidence type="ECO:0000313" key="4">
    <source>
        <dbReference type="Proteomes" id="UP000254589"/>
    </source>
</evidence>
<organism evidence="2 4">
    <name type="scientific">Pandoraea pulmonicola</name>
    <dbReference type="NCBI Taxonomy" id="93221"/>
    <lineage>
        <taxon>Bacteria</taxon>
        <taxon>Pseudomonadati</taxon>
        <taxon>Pseudomonadota</taxon>
        <taxon>Betaproteobacteria</taxon>
        <taxon>Burkholderiales</taxon>
        <taxon>Burkholderiaceae</taxon>
        <taxon>Pandoraea</taxon>
    </lineage>
</organism>
<dbReference type="RefSeq" id="WP_039413450.1">
    <property type="nucleotide sequence ID" value="NZ_CP010310.2"/>
</dbReference>
<reference evidence="1" key="2">
    <citation type="submission" date="2016-11" db="EMBL/GenBank/DDBJ databases">
        <title>Complete Genome Sequencing of Pandoraea pulmonicola DSM 16583.</title>
        <authorList>
            <person name="Chan K.-G."/>
        </authorList>
    </citation>
    <scope>NUCLEOTIDE SEQUENCE</scope>
    <source>
        <strain evidence="1">DSM 16583</strain>
    </source>
</reference>
<keyword evidence="3" id="KW-1185">Reference proteome</keyword>
<dbReference type="Proteomes" id="UP000254589">
    <property type="component" value="Unassembled WGS sequence"/>
</dbReference>
<dbReference type="EMBL" id="CP010310">
    <property type="protein sequence ID" value="APD13680.1"/>
    <property type="molecule type" value="Genomic_DNA"/>
</dbReference>